<dbReference type="SUPFAM" id="SSF52738">
    <property type="entry name" value="Methylesterase CheB, C-terminal domain"/>
    <property type="match status" value="1"/>
</dbReference>
<organism evidence="10 11">
    <name type="scientific">Corallococcus soli</name>
    <dbReference type="NCBI Taxonomy" id="2710757"/>
    <lineage>
        <taxon>Bacteria</taxon>
        <taxon>Pseudomonadati</taxon>
        <taxon>Myxococcota</taxon>
        <taxon>Myxococcia</taxon>
        <taxon>Myxococcales</taxon>
        <taxon>Cystobacterineae</taxon>
        <taxon>Myxococcaceae</taxon>
        <taxon>Corallococcus</taxon>
    </lineage>
</organism>
<dbReference type="InterPro" id="IPR011006">
    <property type="entry name" value="CheY-like_superfamily"/>
</dbReference>
<evidence type="ECO:0000256" key="7">
    <source>
        <dbReference type="PROSITE-ProRule" id="PRU00169"/>
    </source>
</evidence>
<dbReference type="PANTHER" id="PTHR42872:SF6">
    <property type="entry name" value="PROTEIN-GLUTAMATE METHYLESTERASE_PROTEIN-GLUTAMINE GLUTAMINASE"/>
    <property type="match status" value="1"/>
</dbReference>
<comment type="PTM">
    <text evidence="5">Phosphorylated by CheA. Phosphorylation of the N-terminal regulatory domain activates the methylesterase activity.</text>
</comment>
<comment type="similarity">
    <text evidence="5">Belongs to the CheB family.</text>
</comment>
<dbReference type="NCBIfam" id="NF001965">
    <property type="entry name" value="PRK00742.1"/>
    <property type="match status" value="1"/>
</dbReference>
<dbReference type="PIRSF" id="PIRSF000876">
    <property type="entry name" value="RR_chemtxs_CheB"/>
    <property type="match status" value="1"/>
</dbReference>
<feature type="domain" description="Response regulatory" evidence="8">
    <location>
        <begin position="8"/>
        <end position="125"/>
    </location>
</feature>
<dbReference type="Gene3D" id="3.40.50.180">
    <property type="entry name" value="Methylesterase CheB, C-terminal domain"/>
    <property type="match status" value="1"/>
</dbReference>
<dbReference type="EC" id="3.5.1.44" evidence="5"/>
<comment type="catalytic activity">
    <reaction evidence="5">
        <text>L-glutaminyl-[protein] + H2O = L-glutamyl-[protein] + NH4(+)</text>
        <dbReference type="Rhea" id="RHEA:16441"/>
        <dbReference type="Rhea" id="RHEA-COMP:10207"/>
        <dbReference type="Rhea" id="RHEA-COMP:10208"/>
        <dbReference type="ChEBI" id="CHEBI:15377"/>
        <dbReference type="ChEBI" id="CHEBI:28938"/>
        <dbReference type="ChEBI" id="CHEBI:29973"/>
        <dbReference type="ChEBI" id="CHEBI:30011"/>
        <dbReference type="EC" id="3.5.1.44"/>
    </reaction>
</comment>
<dbReference type="InterPro" id="IPR000673">
    <property type="entry name" value="Sig_transdc_resp-reg_Me-estase"/>
</dbReference>
<comment type="caution">
    <text evidence="10">The sequence shown here is derived from an EMBL/GenBank/DDBJ whole genome shotgun (WGS) entry which is preliminary data.</text>
</comment>
<dbReference type="CDD" id="cd17541">
    <property type="entry name" value="REC_CheB-like"/>
    <property type="match status" value="1"/>
</dbReference>
<dbReference type="EMBL" id="JAAIYO010000005">
    <property type="protein sequence ID" value="MBE4750212.1"/>
    <property type="molecule type" value="Genomic_DNA"/>
</dbReference>
<evidence type="ECO:0000259" key="9">
    <source>
        <dbReference type="PROSITE" id="PS50122"/>
    </source>
</evidence>
<feature type="active site" evidence="5 6">
    <location>
        <position position="169"/>
    </location>
</feature>
<evidence type="ECO:0000256" key="1">
    <source>
        <dbReference type="ARBA" id="ARBA00022490"/>
    </source>
</evidence>
<gene>
    <name evidence="5 10" type="primary">cheB</name>
    <name evidence="10" type="ORF">G4177_18775</name>
</gene>
<evidence type="ECO:0000256" key="6">
    <source>
        <dbReference type="PROSITE-ProRule" id="PRU00050"/>
    </source>
</evidence>
<keyword evidence="11" id="KW-1185">Reference proteome</keyword>
<dbReference type="Pfam" id="PF01339">
    <property type="entry name" value="CheB_methylest"/>
    <property type="match status" value="1"/>
</dbReference>
<evidence type="ECO:0000256" key="2">
    <source>
        <dbReference type="ARBA" id="ARBA00022500"/>
    </source>
</evidence>
<dbReference type="HAMAP" id="MF_00099">
    <property type="entry name" value="CheB_chemtxs"/>
    <property type="match status" value="1"/>
</dbReference>
<keyword evidence="5 7" id="KW-0597">Phosphoprotein</keyword>
<comment type="subcellular location">
    <subcellularLocation>
        <location evidence="5">Cytoplasm</location>
    </subcellularLocation>
</comment>
<dbReference type="Proteomes" id="UP001516472">
    <property type="component" value="Unassembled WGS sequence"/>
</dbReference>
<dbReference type="SMART" id="SM00448">
    <property type="entry name" value="REC"/>
    <property type="match status" value="1"/>
</dbReference>
<feature type="domain" description="CheB-type methylesterase" evidence="9">
    <location>
        <begin position="157"/>
        <end position="348"/>
    </location>
</feature>
<keyword evidence="10" id="KW-0808">Transferase</keyword>
<dbReference type="GO" id="GO:0008168">
    <property type="term" value="F:methyltransferase activity"/>
    <property type="evidence" value="ECO:0007669"/>
    <property type="project" value="UniProtKB-KW"/>
</dbReference>
<comment type="catalytic activity">
    <reaction evidence="4 5">
        <text>[protein]-L-glutamate 5-O-methyl ester + H2O = L-glutamyl-[protein] + methanol + H(+)</text>
        <dbReference type="Rhea" id="RHEA:23236"/>
        <dbReference type="Rhea" id="RHEA-COMP:10208"/>
        <dbReference type="Rhea" id="RHEA-COMP:10311"/>
        <dbReference type="ChEBI" id="CHEBI:15377"/>
        <dbReference type="ChEBI" id="CHEBI:15378"/>
        <dbReference type="ChEBI" id="CHEBI:17790"/>
        <dbReference type="ChEBI" id="CHEBI:29973"/>
        <dbReference type="ChEBI" id="CHEBI:82795"/>
        <dbReference type="EC" id="3.1.1.61"/>
    </reaction>
</comment>
<feature type="active site" evidence="5 6">
    <location>
        <position position="292"/>
    </location>
</feature>
<keyword evidence="10" id="KW-0489">Methyltransferase</keyword>
<protein>
    <recommendedName>
        <fullName evidence="5">Protein-glutamate methylesterase/protein-glutamine glutaminase</fullName>
        <ecNumber evidence="5">3.1.1.61</ecNumber>
        <ecNumber evidence="5">3.5.1.44</ecNumber>
    </recommendedName>
</protein>
<dbReference type="EC" id="3.1.1.61" evidence="5"/>
<feature type="active site" evidence="5 6">
    <location>
        <position position="196"/>
    </location>
</feature>
<comment type="domain">
    <text evidence="5">Contains a C-terminal catalytic domain, and an N-terminal region which modulates catalytic activity.</text>
</comment>
<evidence type="ECO:0000259" key="8">
    <source>
        <dbReference type="PROSITE" id="PS50110"/>
    </source>
</evidence>
<dbReference type="PROSITE" id="PS50122">
    <property type="entry name" value="CHEB"/>
    <property type="match status" value="1"/>
</dbReference>
<evidence type="ECO:0000256" key="5">
    <source>
        <dbReference type="HAMAP-Rule" id="MF_00099"/>
    </source>
</evidence>
<dbReference type="GO" id="GO:0032259">
    <property type="term" value="P:methylation"/>
    <property type="evidence" value="ECO:0007669"/>
    <property type="project" value="UniProtKB-KW"/>
</dbReference>
<feature type="modified residue" description="4-aspartylphosphate" evidence="5 7">
    <location>
        <position position="59"/>
    </location>
</feature>
<accession>A0ABR9PQK4</accession>
<comment type="function">
    <text evidence="5">Involved in chemotaxis. Part of a chemotaxis signal transduction system that modulates chemotaxis in response to various stimuli. Catalyzes the demethylation of specific methylglutamate residues introduced into the chemoreceptors (methyl-accepting chemotaxis proteins or MCP) by CheR. Also mediates the irreversible deamidation of specific glutamine residues to glutamic acid.</text>
</comment>
<dbReference type="CDD" id="cd16432">
    <property type="entry name" value="CheB_Rec"/>
    <property type="match status" value="1"/>
</dbReference>
<dbReference type="GO" id="GO:0008984">
    <property type="term" value="F:protein-glutamate methylesterase activity"/>
    <property type="evidence" value="ECO:0007669"/>
    <property type="project" value="UniProtKB-EC"/>
</dbReference>
<evidence type="ECO:0000313" key="10">
    <source>
        <dbReference type="EMBL" id="MBE4750212.1"/>
    </source>
</evidence>
<dbReference type="Gene3D" id="3.40.50.2300">
    <property type="match status" value="1"/>
</dbReference>
<dbReference type="InterPro" id="IPR001789">
    <property type="entry name" value="Sig_transdc_resp-reg_receiver"/>
</dbReference>
<dbReference type="PROSITE" id="PS50110">
    <property type="entry name" value="RESPONSE_REGULATORY"/>
    <property type="match status" value="1"/>
</dbReference>
<evidence type="ECO:0000256" key="4">
    <source>
        <dbReference type="ARBA" id="ARBA00048267"/>
    </source>
</evidence>
<sequence>MTPPAPLRVLVVDDSAFARKVLRKVLSDAEGLEVVGTARDGLDALERVAEFKPDVITLDLVMPALDGLGLLKALAGMPDAPRVVVVSSAGTDSELAVAALQAGAVELVHKPTALATERLYELGAELVEKVRIAGRAMPRYVQEEARDAAVRAARTGTGASPKLLAVGTSTGGPQALTRLLSSLPRDFPAPVVLALHIPAGYTEAVAKRLDTQSALEVVEARDGLELVPGRVVLAKAGMHLKVERRGALDLVRLDRQPLGTPHHPSVDVLFQSVAVGWGRDAVALVLTGMGDDGLVGARAVRAAGGVVLTEAESSCVVYGMPRVVDEAGLSQGSAPLDGLVPLLERFIR</sequence>
<dbReference type="PANTHER" id="PTHR42872">
    <property type="entry name" value="PROTEIN-GLUTAMATE METHYLESTERASE/PROTEIN-GLUTAMINE GLUTAMINASE"/>
    <property type="match status" value="1"/>
</dbReference>
<evidence type="ECO:0000313" key="11">
    <source>
        <dbReference type="Proteomes" id="UP001516472"/>
    </source>
</evidence>
<dbReference type="InterPro" id="IPR008248">
    <property type="entry name" value="CheB-like"/>
</dbReference>
<keyword evidence="2 5" id="KW-0145">Chemotaxis</keyword>
<name>A0ABR9PQK4_9BACT</name>
<dbReference type="InterPro" id="IPR035909">
    <property type="entry name" value="CheB_C"/>
</dbReference>
<dbReference type="RefSeq" id="WP_193349690.1">
    <property type="nucleotide sequence ID" value="NZ_CBCSIP010000318.1"/>
</dbReference>
<dbReference type="Pfam" id="PF00072">
    <property type="entry name" value="Response_reg"/>
    <property type="match status" value="1"/>
</dbReference>
<evidence type="ECO:0000256" key="3">
    <source>
        <dbReference type="ARBA" id="ARBA00022801"/>
    </source>
</evidence>
<reference evidence="10 11" key="1">
    <citation type="submission" date="2020-02" db="EMBL/GenBank/DDBJ databases">
        <authorList>
            <person name="Babadi Z.K."/>
            <person name="Risdian C."/>
            <person name="Ebrahimipour G.H."/>
            <person name="Wink J."/>
        </authorList>
    </citation>
    <scope>NUCLEOTIDE SEQUENCE [LARGE SCALE GENOMIC DNA]</scope>
    <source>
        <strain evidence="10 11">ZKHCc1 1396</strain>
    </source>
</reference>
<dbReference type="SUPFAM" id="SSF52172">
    <property type="entry name" value="CheY-like"/>
    <property type="match status" value="1"/>
</dbReference>
<keyword evidence="1 5" id="KW-0963">Cytoplasm</keyword>
<proteinExistence type="inferred from homology"/>
<keyword evidence="3 5" id="KW-0378">Hydrolase</keyword>